<feature type="disulfide bond" evidence="1">
    <location>
        <begin position="60"/>
        <end position="69"/>
    </location>
</feature>
<dbReference type="EMBL" id="CAXLJM020000007">
    <property type="protein sequence ID" value="CAL8072656.1"/>
    <property type="molecule type" value="Genomic_DNA"/>
</dbReference>
<sequence length="307" mass="33541">MACDPYTLTCTYKTGCGSGRIRDENGICLVDNGYPCPAVELQCIPGASCKNFGAGRHCHCDNSKFGEQCRFESPTFFGALLQSRISGFVGFHFVNLQELVNNVLAPVERLMTGGLLYPCDPNADVFAMKIVRYLGNVRIVNLNEMDAVYGAAQALVGKDELLCDYRKFLRCTVSGICEPMIGDVAIYEAQEAPEVPGGVKVTLSLKPRARCSGPGNFSNIPAIYQDVIHVQCLSYQVCKSVQGKITPDKFCLCPDGYQGTDCSERIPQAVQYASAPTLKTIVFGKIQKTKRIGRCVPSDGRRCFSHI</sequence>
<comment type="caution">
    <text evidence="1">Lacks conserved residue(s) required for the propagation of feature annotation.</text>
</comment>
<dbReference type="Proteomes" id="UP001642540">
    <property type="component" value="Unassembled WGS sequence"/>
</dbReference>
<feature type="domain" description="EGF-like" evidence="2">
    <location>
        <begin position="32"/>
        <end position="70"/>
    </location>
</feature>
<evidence type="ECO:0000313" key="4">
    <source>
        <dbReference type="Proteomes" id="UP001642540"/>
    </source>
</evidence>
<keyword evidence="1" id="KW-0245">EGF-like domain</keyword>
<protein>
    <recommendedName>
        <fullName evidence="2">EGF-like domain-containing protein</fullName>
    </recommendedName>
</protein>
<evidence type="ECO:0000259" key="2">
    <source>
        <dbReference type="PROSITE" id="PS50026"/>
    </source>
</evidence>
<dbReference type="PROSITE" id="PS01186">
    <property type="entry name" value="EGF_2"/>
    <property type="match status" value="1"/>
</dbReference>
<comment type="caution">
    <text evidence="3">The sequence shown here is derived from an EMBL/GenBank/DDBJ whole genome shotgun (WGS) entry which is preliminary data.</text>
</comment>
<dbReference type="PROSITE" id="PS50026">
    <property type="entry name" value="EGF_3"/>
    <property type="match status" value="1"/>
</dbReference>
<name>A0ABP1PVH7_9HEXA</name>
<dbReference type="InterPro" id="IPR000742">
    <property type="entry name" value="EGF"/>
</dbReference>
<evidence type="ECO:0000256" key="1">
    <source>
        <dbReference type="PROSITE-ProRule" id="PRU00076"/>
    </source>
</evidence>
<keyword evidence="4" id="KW-1185">Reference proteome</keyword>
<keyword evidence="1" id="KW-1015">Disulfide bond</keyword>
<evidence type="ECO:0000313" key="3">
    <source>
        <dbReference type="EMBL" id="CAL8072656.1"/>
    </source>
</evidence>
<gene>
    <name evidence="3" type="ORF">ODALV1_LOCUS2267</name>
</gene>
<accession>A0ABP1PVH7</accession>
<organism evidence="3 4">
    <name type="scientific">Orchesella dallaii</name>
    <dbReference type="NCBI Taxonomy" id="48710"/>
    <lineage>
        <taxon>Eukaryota</taxon>
        <taxon>Metazoa</taxon>
        <taxon>Ecdysozoa</taxon>
        <taxon>Arthropoda</taxon>
        <taxon>Hexapoda</taxon>
        <taxon>Collembola</taxon>
        <taxon>Entomobryomorpha</taxon>
        <taxon>Entomobryoidea</taxon>
        <taxon>Orchesellidae</taxon>
        <taxon>Orchesellinae</taxon>
        <taxon>Orchesella</taxon>
    </lineage>
</organism>
<dbReference type="PROSITE" id="PS00022">
    <property type="entry name" value="EGF_1"/>
    <property type="match status" value="2"/>
</dbReference>
<reference evidence="3 4" key="1">
    <citation type="submission" date="2024-08" db="EMBL/GenBank/DDBJ databases">
        <authorList>
            <person name="Cucini C."/>
            <person name="Frati F."/>
        </authorList>
    </citation>
    <scope>NUCLEOTIDE SEQUENCE [LARGE SCALE GENOMIC DNA]</scope>
</reference>
<proteinExistence type="predicted"/>